<accession>A0A7K1SCJ4</accession>
<evidence type="ECO:0000256" key="5">
    <source>
        <dbReference type="ARBA" id="ARBA00022801"/>
    </source>
</evidence>
<dbReference type="EC" id="3.1.26.5" evidence="7"/>
<comment type="similarity">
    <text evidence="7">Belongs to the RnpA family.</text>
</comment>
<dbReference type="SUPFAM" id="SSF54211">
    <property type="entry name" value="Ribosomal protein S5 domain 2-like"/>
    <property type="match status" value="1"/>
</dbReference>
<keyword evidence="5 7" id="KW-0378">Hydrolase</keyword>
<proteinExistence type="inferred from homology"/>
<keyword evidence="9" id="KW-1185">Reference proteome</keyword>
<dbReference type="GO" id="GO:0001682">
    <property type="term" value="P:tRNA 5'-leader removal"/>
    <property type="evidence" value="ECO:0007669"/>
    <property type="project" value="UniProtKB-UniRule"/>
</dbReference>
<dbReference type="InterPro" id="IPR020539">
    <property type="entry name" value="RNase_P_CS"/>
</dbReference>
<dbReference type="Proteomes" id="UP000436006">
    <property type="component" value="Unassembled WGS sequence"/>
</dbReference>
<evidence type="ECO:0000313" key="9">
    <source>
        <dbReference type="Proteomes" id="UP000436006"/>
    </source>
</evidence>
<dbReference type="HAMAP" id="MF_00227">
    <property type="entry name" value="RNase_P"/>
    <property type="match status" value="1"/>
</dbReference>
<keyword evidence="2 7" id="KW-0819">tRNA processing</keyword>
<dbReference type="InterPro" id="IPR020568">
    <property type="entry name" value="Ribosomal_Su5_D2-typ_SF"/>
</dbReference>
<dbReference type="Gene3D" id="3.30.230.10">
    <property type="match status" value="1"/>
</dbReference>
<dbReference type="PROSITE" id="PS00648">
    <property type="entry name" value="RIBONUCLEASE_P"/>
    <property type="match status" value="1"/>
</dbReference>
<dbReference type="InterPro" id="IPR014721">
    <property type="entry name" value="Ribsml_uS5_D2-typ_fold_subgr"/>
</dbReference>
<keyword evidence="6 7" id="KW-0694">RNA-binding</keyword>
<dbReference type="GO" id="GO:0004526">
    <property type="term" value="F:ribonuclease P activity"/>
    <property type="evidence" value="ECO:0007669"/>
    <property type="project" value="UniProtKB-UniRule"/>
</dbReference>
<evidence type="ECO:0000256" key="1">
    <source>
        <dbReference type="ARBA" id="ARBA00002663"/>
    </source>
</evidence>
<evidence type="ECO:0000256" key="2">
    <source>
        <dbReference type="ARBA" id="ARBA00022694"/>
    </source>
</evidence>
<comment type="catalytic activity">
    <reaction evidence="7">
        <text>Endonucleolytic cleavage of RNA, removing 5'-extranucleotides from tRNA precursor.</text>
        <dbReference type="EC" id="3.1.26.5"/>
    </reaction>
</comment>
<evidence type="ECO:0000256" key="3">
    <source>
        <dbReference type="ARBA" id="ARBA00022722"/>
    </source>
</evidence>
<evidence type="ECO:0000313" key="8">
    <source>
        <dbReference type="EMBL" id="MVM31491.1"/>
    </source>
</evidence>
<evidence type="ECO:0000256" key="6">
    <source>
        <dbReference type="ARBA" id="ARBA00022884"/>
    </source>
</evidence>
<keyword evidence="4 7" id="KW-0255">Endonuclease</keyword>
<evidence type="ECO:0000256" key="7">
    <source>
        <dbReference type="HAMAP-Rule" id="MF_00227"/>
    </source>
</evidence>
<comment type="function">
    <text evidence="1 7">RNaseP catalyzes the removal of the 5'-leader sequence from pre-tRNA to produce the mature 5'-terminus. It can also cleave other RNA substrates such as 4.5S RNA. The protein component plays an auxiliary but essential role in vivo by binding to the 5'-leader sequence and broadening the substrate specificity of the ribozyme.</text>
</comment>
<dbReference type="InterPro" id="IPR000100">
    <property type="entry name" value="RNase_P"/>
</dbReference>
<evidence type="ECO:0000256" key="4">
    <source>
        <dbReference type="ARBA" id="ARBA00022759"/>
    </source>
</evidence>
<dbReference type="RefSeq" id="WP_157586123.1">
    <property type="nucleotide sequence ID" value="NZ_WPIN01000005.1"/>
</dbReference>
<comment type="caution">
    <text evidence="8">The sequence shown here is derived from an EMBL/GenBank/DDBJ whole genome shotgun (WGS) entry which is preliminary data.</text>
</comment>
<keyword evidence="3 7" id="KW-0540">Nuclease</keyword>
<organism evidence="8 9">
    <name type="scientific">Spirosoma arboris</name>
    <dbReference type="NCBI Taxonomy" id="2682092"/>
    <lineage>
        <taxon>Bacteria</taxon>
        <taxon>Pseudomonadati</taxon>
        <taxon>Bacteroidota</taxon>
        <taxon>Cytophagia</taxon>
        <taxon>Cytophagales</taxon>
        <taxon>Cytophagaceae</taxon>
        <taxon>Spirosoma</taxon>
    </lineage>
</organism>
<gene>
    <name evidence="7" type="primary">rnpA</name>
    <name evidence="8" type="ORF">GO755_15705</name>
</gene>
<dbReference type="EMBL" id="WPIN01000005">
    <property type="protein sequence ID" value="MVM31491.1"/>
    <property type="molecule type" value="Genomic_DNA"/>
</dbReference>
<sequence length="132" mass="15319">MPQTFPKSERLCSKKILGELFKKGSATVGTFYLFPFRVLYLPQPESLPESNVLFPAIVITVPKRIFKRAVDRNLIRRRVREAYRLNKHLFSQEKPIPGYIAFLYTAKQIISFEEIEKGMKLAIAKCKVKNVE</sequence>
<comment type="subunit">
    <text evidence="7">Consists of a catalytic RNA component (M1 or rnpB) and a protein subunit.</text>
</comment>
<reference evidence="8 9" key="1">
    <citation type="submission" date="2019-12" db="EMBL/GenBank/DDBJ databases">
        <title>Spirosoma sp. HMF4905 genome sequencing and assembly.</title>
        <authorList>
            <person name="Kang H."/>
            <person name="Cha I."/>
            <person name="Kim H."/>
            <person name="Joh K."/>
        </authorList>
    </citation>
    <scope>NUCLEOTIDE SEQUENCE [LARGE SCALE GENOMIC DNA]</scope>
    <source>
        <strain evidence="8 9">HMF4905</strain>
    </source>
</reference>
<dbReference type="Pfam" id="PF00825">
    <property type="entry name" value="Ribonuclease_P"/>
    <property type="match status" value="1"/>
</dbReference>
<dbReference type="GO" id="GO:0000049">
    <property type="term" value="F:tRNA binding"/>
    <property type="evidence" value="ECO:0007669"/>
    <property type="project" value="UniProtKB-UniRule"/>
</dbReference>
<dbReference type="AlphaFoldDB" id="A0A7K1SCJ4"/>
<name>A0A7K1SCJ4_9BACT</name>
<protein>
    <recommendedName>
        <fullName evidence="7">Ribonuclease P protein component</fullName>
        <shortName evidence="7">RNase P protein</shortName>
        <shortName evidence="7">RNaseP protein</shortName>
        <ecNumber evidence="7">3.1.26.5</ecNumber>
    </recommendedName>
    <alternativeName>
        <fullName evidence="7">Protein C5</fullName>
    </alternativeName>
</protein>